<evidence type="ECO:0000256" key="11">
    <source>
        <dbReference type="SAM" id="MobiDB-lite"/>
    </source>
</evidence>
<dbReference type="SUPFAM" id="SSF58113">
    <property type="entry name" value="Apolipoprotein A-I"/>
    <property type="match status" value="1"/>
</dbReference>
<dbReference type="GO" id="GO:0005576">
    <property type="term" value="C:extracellular region"/>
    <property type="evidence" value="ECO:0007669"/>
    <property type="project" value="InterPro"/>
</dbReference>
<dbReference type="Gene3D" id="1.20.120.20">
    <property type="entry name" value="Apolipoprotein"/>
    <property type="match status" value="2"/>
</dbReference>
<feature type="compositionally biased region" description="Gly residues" evidence="11">
    <location>
        <begin position="44"/>
        <end position="59"/>
    </location>
</feature>
<evidence type="ECO:0000256" key="2">
    <source>
        <dbReference type="ARBA" id="ARBA00010510"/>
    </source>
</evidence>
<dbReference type="GO" id="GO:0006869">
    <property type="term" value="P:lipid transport"/>
    <property type="evidence" value="ECO:0007669"/>
    <property type="project" value="InterPro"/>
</dbReference>
<dbReference type="GO" id="GO:0042157">
    <property type="term" value="P:lipoprotein metabolic process"/>
    <property type="evidence" value="ECO:0007669"/>
    <property type="project" value="InterPro"/>
</dbReference>
<evidence type="ECO:0000256" key="7">
    <source>
        <dbReference type="ARBA" id="ARBA00022927"/>
    </source>
</evidence>
<dbReference type="Pfam" id="PF01459">
    <property type="entry name" value="Porin_3"/>
    <property type="match status" value="1"/>
</dbReference>
<dbReference type="InterPro" id="IPR023614">
    <property type="entry name" value="Porin_dom_sf"/>
</dbReference>
<dbReference type="GO" id="GO:0030150">
    <property type="term" value="P:protein import into mitochondrial matrix"/>
    <property type="evidence" value="ECO:0007669"/>
    <property type="project" value="InterPro"/>
</dbReference>
<feature type="region of interest" description="Disordered" evidence="11">
    <location>
        <begin position="1"/>
        <end position="61"/>
    </location>
</feature>
<dbReference type="GeneTree" id="ENSGT00390000003308"/>
<dbReference type="GO" id="GO:0005741">
    <property type="term" value="C:mitochondrial outer membrane"/>
    <property type="evidence" value="ECO:0007669"/>
    <property type="project" value="UniProtKB-SubCell"/>
</dbReference>
<gene>
    <name evidence="12" type="primary">TOMM40</name>
</gene>
<comment type="subcellular location">
    <subcellularLocation>
        <location evidence="1">Mitochondrion outer membrane</location>
        <topology evidence="1">Multi-pass membrane protein</topology>
    </subcellularLocation>
</comment>
<keyword evidence="10" id="KW-0175">Coiled coil</keyword>
<evidence type="ECO:0000256" key="3">
    <source>
        <dbReference type="ARBA" id="ARBA00022448"/>
    </source>
</evidence>
<keyword evidence="6" id="KW-1000">Mitochondrion outer membrane</keyword>
<evidence type="ECO:0000256" key="9">
    <source>
        <dbReference type="ARBA" id="ARBA00023136"/>
    </source>
</evidence>
<accession>A0A4X2JMM9</accession>
<reference evidence="12" key="3">
    <citation type="submission" date="2025-09" db="UniProtKB">
        <authorList>
            <consortium name="Ensembl"/>
        </authorList>
    </citation>
    <scope>IDENTIFICATION</scope>
</reference>
<dbReference type="Gene3D" id="2.40.160.10">
    <property type="entry name" value="Porin"/>
    <property type="match status" value="1"/>
</dbReference>
<dbReference type="FunFam" id="2.40.160.10:FF:000005">
    <property type="entry name" value="mitochondrial import receptor subunit TOM40 homolog"/>
    <property type="match status" value="1"/>
</dbReference>
<feature type="compositionally biased region" description="Pro residues" evidence="11">
    <location>
        <begin position="11"/>
        <end position="37"/>
    </location>
</feature>
<evidence type="ECO:0000256" key="8">
    <source>
        <dbReference type="ARBA" id="ARBA00023128"/>
    </source>
</evidence>
<reference evidence="13" key="1">
    <citation type="submission" date="2018-12" db="EMBL/GenBank/DDBJ databases">
        <authorList>
            <person name="Yazar S."/>
        </authorList>
    </citation>
    <scope>NUCLEOTIDE SEQUENCE [LARGE SCALE GENOMIC DNA]</scope>
</reference>
<keyword evidence="3" id="KW-0813">Transport</keyword>
<dbReference type="STRING" id="29139.ENSVURP00010000359"/>
<dbReference type="InterPro" id="IPR037930">
    <property type="entry name" value="Tom40"/>
</dbReference>
<feature type="coiled-coil region" evidence="10">
    <location>
        <begin position="542"/>
        <end position="569"/>
    </location>
</feature>
<organism evidence="12 13">
    <name type="scientific">Vombatus ursinus</name>
    <name type="common">Common wombat</name>
    <dbReference type="NCBI Taxonomy" id="29139"/>
    <lineage>
        <taxon>Eukaryota</taxon>
        <taxon>Metazoa</taxon>
        <taxon>Chordata</taxon>
        <taxon>Craniata</taxon>
        <taxon>Vertebrata</taxon>
        <taxon>Euteleostomi</taxon>
        <taxon>Mammalia</taxon>
        <taxon>Metatheria</taxon>
        <taxon>Diprotodontia</taxon>
        <taxon>Vombatidae</taxon>
        <taxon>Vombatus</taxon>
    </lineage>
</organism>
<protein>
    <submittedName>
        <fullName evidence="12">Uncharacterized protein</fullName>
    </submittedName>
</protein>
<evidence type="ECO:0000256" key="10">
    <source>
        <dbReference type="SAM" id="Coils"/>
    </source>
</evidence>
<evidence type="ECO:0000256" key="6">
    <source>
        <dbReference type="ARBA" id="ARBA00022787"/>
    </source>
</evidence>
<evidence type="ECO:0000313" key="13">
    <source>
        <dbReference type="Proteomes" id="UP000314987"/>
    </source>
</evidence>
<feature type="compositionally biased region" description="Low complexity" evidence="11">
    <location>
        <begin position="1"/>
        <end position="10"/>
    </location>
</feature>
<sequence length="624" mass="68008">MGNVLAASLPPAGPPPPSGPGLVAAPPPLPPPPPGFTLPPMGGLSAGPGARGGVPGGPASGPAAPEDEACCCLPNPGTFEECHRKCKELFPVQMEGVKLTVNKGLSNHFQVNHTVALSTIGDSNYHFGVTYVGTKQLSPTEAFPVLVGDMDNCGSLNAQVIHQVGPGLRSKMAVQTQQSKFVNWQVDGEYRGSDFTAAVTLGNPDVLVGSGILVAHYLQSITPCLALGGELVYHRRPGEEGTVMSLAGKYTAPNWLATLTVGQAGAHATYYHKASDQLQVGVEFEASTRMQDTSVSFGYQLDLPKANLLFKVRPVTSCAVKMKLLWVLWALAALLTGCQGEDAKTSSEERFTEPKPCNLEPAQAWEIAMGRFRGYLDQLQTRVEDLQSEVQSLQIVKDLRGLMTDTLTELNAYKAELDQELTPMTEETRKQLAKELTAAQARLGADMEDVGSRLAQYHREFHAVVSHNVDEVRNRISAYLRKMKKRIGRDYEELQTRMATYQAGATEGVERGLGPLKHLAPLLERVQEQNKKRMANLGTLAGERLQSHLEQVRSRMEEVKTKVDEQSAQLQAQLQGFHDRLKAWFQPLTTDLQRQWTSLVDKIQEGVSPNGKLGETPDTPFSDN</sequence>
<dbReference type="GO" id="GO:0008289">
    <property type="term" value="F:lipid binding"/>
    <property type="evidence" value="ECO:0007669"/>
    <property type="project" value="InterPro"/>
</dbReference>
<dbReference type="InterPro" id="IPR000074">
    <property type="entry name" value="ApoA_E"/>
</dbReference>
<keyword evidence="9" id="KW-0472">Membrane</keyword>
<dbReference type="Ensembl" id="ENSVURT00010000417.1">
    <property type="protein sequence ID" value="ENSVURP00010000359.1"/>
    <property type="gene ID" value="ENSVURG00010000333.1"/>
</dbReference>
<keyword evidence="8" id="KW-0496">Mitochondrion</keyword>
<dbReference type="CDD" id="cd07305">
    <property type="entry name" value="Porin3_Tom40"/>
    <property type="match status" value="1"/>
</dbReference>
<proteinExistence type="inferred from homology"/>
<keyword evidence="5" id="KW-0812">Transmembrane</keyword>
<dbReference type="AlphaFoldDB" id="A0A4X2JMM9"/>
<keyword evidence="4" id="KW-1134">Transmembrane beta strand</keyword>
<dbReference type="PANTHER" id="PTHR10802">
    <property type="entry name" value="MITOCHONDRIAL IMPORT RECEPTOR SUBUNIT TOM40"/>
    <property type="match status" value="1"/>
</dbReference>
<name>A0A4X2JMM9_VOMUR</name>
<evidence type="ECO:0000256" key="1">
    <source>
        <dbReference type="ARBA" id="ARBA00004374"/>
    </source>
</evidence>
<evidence type="ECO:0000256" key="5">
    <source>
        <dbReference type="ARBA" id="ARBA00022692"/>
    </source>
</evidence>
<keyword evidence="7" id="KW-0653">Protein transport</keyword>
<dbReference type="InterPro" id="IPR027246">
    <property type="entry name" value="Porin_Euk/Tom40"/>
</dbReference>
<evidence type="ECO:0000313" key="12">
    <source>
        <dbReference type="Ensembl" id="ENSVURP00010000359.1"/>
    </source>
</evidence>
<dbReference type="GO" id="GO:0008320">
    <property type="term" value="F:protein transmembrane transporter activity"/>
    <property type="evidence" value="ECO:0007669"/>
    <property type="project" value="InterPro"/>
</dbReference>
<comment type="similarity">
    <text evidence="2">Belongs to the Tom40 family.</text>
</comment>
<keyword evidence="13" id="KW-1185">Reference proteome</keyword>
<reference evidence="12" key="2">
    <citation type="submission" date="2025-08" db="UniProtKB">
        <authorList>
            <consortium name="Ensembl"/>
        </authorList>
    </citation>
    <scope>IDENTIFICATION</scope>
</reference>
<dbReference type="Proteomes" id="UP000314987">
    <property type="component" value="Unassembled WGS sequence"/>
</dbReference>
<dbReference type="Pfam" id="PF01442">
    <property type="entry name" value="Apolipoprotein"/>
    <property type="match status" value="1"/>
</dbReference>
<evidence type="ECO:0000256" key="4">
    <source>
        <dbReference type="ARBA" id="ARBA00022452"/>
    </source>
</evidence>